<reference evidence="1" key="1">
    <citation type="submission" date="2014-11" db="EMBL/GenBank/DDBJ databases">
        <authorList>
            <person name="Amaro Gonzalez C."/>
        </authorList>
    </citation>
    <scope>NUCLEOTIDE SEQUENCE</scope>
</reference>
<protein>
    <submittedName>
        <fullName evidence="1">Uncharacterized protein</fullName>
    </submittedName>
</protein>
<reference evidence="1" key="2">
    <citation type="journal article" date="2015" name="Fish Shellfish Immunol.">
        <title>Early steps in the European eel (Anguilla anguilla)-Vibrio vulnificus interaction in the gills: Role of the RtxA13 toxin.</title>
        <authorList>
            <person name="Callol A."/>
            <person name="Pajuelo D."/>
            <person name="Ebbesson L."/>
            <person name="Teles M."/>
            <person name="MacKenzie S."/>
            <person name="Amaro C."/>
        </authorList>
    </citation>
    <scope>NUCLEOTIDE SEQUENCE</scope>
</reference>
<accession>A0A0E9V3I6</accession>
<sequence length="46" mass="5480">MTLCHDTRTPFLNLMHQKPRENHVYLFQEFSTNPKPIVIRGTELEP</sequence>
<proteinExistence type="predicted"/>
<organism evidence="1">
    <name type="scientific">Anguilla anguilla</name>
    <name type="common">European freshwater eel</name>
    <name type="synonym">Muraena anguilla</name>
    <dbReference type="NCBI Taxonomy" id="7936"/>
    <lineage>
        <taxon>Eukaryota</taxon>
        <taxon>Metazoa</taxon>
        <taxon>Chordata</taxon>
        <taxon>Craniata</taxon>
        <taxon>Vertebrata</taxon>
        <taxon>Euteleostomi</taxon>
        <taxon>Actinopterygii</taxon>
        <taxon>Neopterygii</taxon>
        <taxon>Teleostei</taxon>
        <taxon>Anguilliformes</taxon>
        <taxon>Anguillidae</taxon>
        <taxon>Anguilla</taxon>
    </lineage>
</organism>
<dbReference type="AlphaFoldDB" id="A0A0E9V3I6"/>
<evidence type="ECO:0000313" key="1">
    <source>
        <dbReference type="EMBL" id="JAH72556.1"/>
    </source>
</evidence>
<name>A0A0E9V3I6_ANGAN</name>
<dbReference type="EMBL" id="GBXM01036021">
    <property type="protein sequence ID" value="JAH72556.1"/>
    <property type="molecule type" value="Transcribed_RNA"/>
</dbReference>